<dbReference type="EMBL" id="PTIS01000004">
    <property type="protein sequence ID" value="PPK48824.1"/>
    <property type="molecule type" value="Genomic_DNA"/>
</dbReference>
<protein>
    <recommendedName>
        <fullName evidence="3">Membrane-associated protein</fullName>
    </recommendedName>
</protein>
<dbReference type="Proteomes" id="UP000239863">
    <property type="component" value="Unassembled WGS sequence"/>
</dbReference>
<comment type="caution">
    <text evidence="1">The sequence shown here is derived from an EMBL/GenBank/DDBJ whole genome shotgun (WGS) entry which is preliminary data.</text>
</comment>
<proteinExistence type="predicted"/>
<dbReference type="AlphaFoldDB" id="A0A2S6FZ38"/>
<dbReference type="RefSeq" id="WP_185157980.1">
    <property type="nucleotide sequence ID" value="NZ_PTIS01000004.1"/>
</dbReference>
<evidence type="ECO:0000313" key="2">
    <source>
        <dbReference type="Proteomes" id="UP000239863"/>
    </source>
</evidence>
<reference evidence="1 2" key="1">
    <citation type="submission" date="2018-02" db="EMBL/GenBank/DDBJ databases">
        <title>Genomic Encyclopedia of Archaeal and Bacterial Type Strains, Phase II (KMG-II): from individual species to whole genera.</title>
        <authorList>
            <person name="Goeker M."/>
        </authorList>
    </citation>
    <scope>NUCLEOTIDE SEQUENCE [LARGE SCALE GENOMIC DNA]</scope>
    <source>
        <strain evidence="1 2">DSM 15099</strain>
    </source>
</reference>
<organism evidence="1 2">
    <name type="scientific">Clostridium algidicarnis DSM 15099</name>
    <dbReference type="NCBI Taxonomy" id="1121295"/>
    <lineage>
        <taxon>Bacteria</taxon>
        <taxon>Bacillati</taxon>
        <taxon>Bacillota</taxon>
        <taxon>Clostridia</taxon>
        <taxon>Eubacteriales</taxon>
        <taxon>Clostridiaceae</taxon>
        <taxon>Clostridium</taxon>
    </lineage>
</organism>
<evidence type="ECO:0008006" key="3">
    <source>
        <dbReference type="Google" id="ProtNLM"/>
    </source>
</evidence>
<accession>A0A2S6FZ38</accession>
<sequence>MKVIVLNRKRLKITTVIILLMVVLFSAEKMFDNNLKLAALVNSNLDVLKEYKALENKFTYKLPEDFETKEIDFESKEIVYHNAFNSKDQKIYGFVQVWNYKEDLKSFLDKSKEVSLKENTVKDYSIQEININENKAYAICYTMKNAKGSVYTANEFFIDNKDSYVRFSFFTLQKNYKENMLSIFKGLASSFKYEK</sequence>
<evidence type="ECO:0000313" key="1">
    <source>
        <dbReference type="EMBL" id="PPK48824.1"/>
    </source>
</evidence>
<gene>
    <name evidence="1" type="ORF">BD821_10485</name>
</gene>
<dbReference type="STRING" id="37659.GCA_000703125_00825"/>
<name>A0A2S6FZ38_9CLOT</name>